<dbReference type="Proteomes" id="UP001162480">
    <property type="component" value="Chromosome 2"/>
</dbReference>
<keyword evidence="1" id="KW-1133">Transmembrane helix</keyword>
<accession>A0AA36AMU8</accession>
<gene>
    <name evidence="2" type="ORF">OCTVUL_1B010159</name>
</gene>
<reference evidence="2" key="1">
    <citation type="submission" date="2023-08" db="EMBL/GenBank/DDBJ databases">
        <authorList>
            <person name="Alioto T."/>
            <person name="Alioto T."/>
            <person name="Gomez Garrido J."/>
        </authorList>
    </citation>
    <scope>NUCLEOTIDE SEQUENCE</scope>
</reference>
<keyword evidence="1" id="KW-0472">Membrane</keyword>
<evidence type="ECO:0000313" key="2">
    <source>
        <dbReference type="EMBL" id="CAI9718408.1"/>
    </source>
</evidence>
<sequence length="69" mass="8027">MTGQRSPSGHRSIVGLSTKDYLKIYIRSLVNIILNTISFTMFSDTRIFLRDRDIQRYDQICGIETNLPF</sequence>
<dbReference type="EMBL" id="OX597815">
    <property type="protein sequence ID" value="CAI9718408.1"/>
    <property type="molecule type" value="Genomic_DNA"/>
</dbReference>
<evidence type="ECO:0000256" key="1">
    <source>
        <dbReference type="SAM" id="Phobius"/>
    </source>
</evidence>
<feature type="transmembrane region" description="Helical" evidence="1">
    <location>
        <begin position="24"/>
        <end position="42"/>
    </location>
</feature>
<evidence type="ECO:0000313" key="3">
    <source>
        <dbReference type="Proteomes" id="UP001162480"/>
    </source>
</evidence>
<dbReference type="AlphaFoldDB" id="A0AA36AMU8"/>
<keyword evidence="3" id="KW-1185">Reference proteome</keyword>
<organism evidence="2 3">
    <name type="scientific">Octopus vulgaris</name>
    <name type="common">Common octopus</name>
    <dbReference type="NCBI Taxonomy" id="6645"/>
    <lineage>
        <taxon>Eukaryota</taxon>
        <taxon>Metazoa</taxon>
        <taxon>Spiralia</taxon>
        <taxon>Lophotrochozoa</taxon>
        <taxon>Mollusca</taxon>
        <taxon>Cephalopoda</taxon>
        <taxon>Coleoidea</taxon>
        <taxon>Octopodiformes</taxon>
        <taxon>Octopoda</taxon>
        <taxon>Incirrata</taxon>
        <taxon>Octopodidae</taxon>
        <taxon>Octopus</taxon>
    </lineage>
</organism>
<protein>
    <submittedName>
        <fullName evidence="2">Uncharacterized protein</fullName>
    </submittedName>
</protein>
<proteinExistence type="predicted"/>
<name>A0AA36AMU8_OCTVU</name>
<keyword evidence="1" id="KW-0812">Transmembrane</keyword>